<name>A0A553PL67_TIGCA</name>
<comment type="caution">
    <text evidence="3">The sequence shown here is derived from an EMBL/GenBank/DDBJ whole genome shotgun (WGS) entry which is preliminary data.</text>
</comment>
<feature type="region of interest" description="Disordered" evidence="1">
    <location>
        <begin position="168"/>
        <end position="191"/>
    </location>
</feature>
<gene>
    <name evidence="3" type="ORF">TCAL_16668</name>
</gene>
<protein>
    <recommendedName>
        <fullName evidence="5">WSC domain-containing protein</fullName>
    </recommendedName>
</protein>
<organism evidence="3 4">
    <name type="scientific">Tigriopus californicus</name>
    <name type="common">Marine copepod</name>
    <dbReference type="NCBI Taxonomy" id="6832"/>
    <lineage>
        <taxon>Eukaryota</taxon>
        <taxon>Metazoa</taxon>
        <taxon>Ecdysozoa</taxon>
        <taxon>Arthropoda</taxon>
        <taxon>Crustacea</taxon>
        <taxon>Multicrustacea</taxon>
        <taxon>Hexanauplia</taxon>
        <taxon>Copepoda</taxon>
        <taxon>Harpacticoida</taxon>
        <taxon>Harpacticidae</taxon>
        <taxon>Tigriopus</taxon>
    </lineage>
</organism>
<evidence type="ECO:0000313" key="4">
    <source>
        <dbReference type="Proteomes" id="UP000318571"/>
    </source>
</evidence>
<sequence length="208" mass="23573">MAMKFIFWAVSCCSCIGVLSAMQQGSVIPSNKPTGEPYLGNYIIEDSCQYKICGTEYLDEFGGKQPAMSSCSGECDALSHKLVNSKFKKEFLWSKCSIMCAEKYPVKEYKDPNKVLPQDLYQHESSIGFDGFNPNTRENMTVLDDIWSFTSCEDENRRNFYCSECLGPGDPPDPKSQSSEEETTRRERKQSVKLDFESLEIADTMIIM</sequence>
<feature type="signal peptide" evidence="2">
    <location>
        <begin position="1"/>
        <end position="21"/>
    </location>
</feature>
<keyword evidence="2" id="KW-0732">Signal</keyword>
<evidence type="ECO:0008006" key="5">
    <source>
        <dbReference type="Google" id="ProtNLM"/>
    </source>
</evidence>
<evidence type="ECO:0000313" key="3">
    <source>
        <dbReference type="EMBL" id="TRY78423.1"/>
    </source>
</evidence>
<dbReference type="EMBL" id="VCGU01000003">
    <property type="protein sequence ID" value="TRY78423.1"/>
    <property type="molecule type" value="Genomic_DNA"/>
</dbReference>
<dbReference type="Proteomes" id="UP000318571">
    <property type="component" value="Chromosome 11"/>
</dbReference>
<feature type="compositionally biased region" description="Basic and acidic residues" evidence="1">
    <location>
        <begin position="182"/>
        <end position="191"/>
    </location>
</feature>
<proteinExistence type="predicted"/>
<dbReference type="AlphaFoldDB" id="A0A553PL67"/>
<feature type="chain" id="PRO_5021906941" description="WSC domain-containing protein" evidence="2">
    <location>
        <begin position="22"/>
        <end position="208"/>
    </location>
</feature>
<accession>A0A553PL67</accession>
<evidence type="ECO:0000256" key="2">
    <source>
        <dbReference type="SAM" id="SignalP"/>
    </source>
</evidence>
<keyword evidence="4" id="KW-1185">Reference proteome</keyword>
<evidence type="ECO:0000256" key="1">
    <source>
        <dbReference type="SAM" id="MobiDB-lite"/>
    </source>
</evidence>
<reference evidence="3 4" key="1">
    <citation type="journal article" date="2018" name="Nat. Ecol. Evol.">
        <title>Genomic signatures of mitonuclear coevolution across populations of Tigriopus californicus.</title>
        <authorList>
            <person name="Barreto F.S."/>
            <person name="Watson E.T."/>
            <person name="Lima T.G."/>
            <person name="Willett C.S."/>
            <person name="Edmands S."/>
            <person name="Li W."/>
            <person name="Burton R.S."/>
        </authorList>
    </citation>
    <scope>NUCLEOTIDE SEQUENCE [LARGE SCALE GENOMIC DNA]</scope>
    <source>
        <strain evidence="3 4">San Diego</strain>
    </source>
</reference>